<sequence>MTQEITQNLAGRIVLVTGASRGLGRGVAEVAAARGAHVVALARTVGGLEDLADVVDTLPGEITLVPLDIADDAGLQRMCLSIHERWGRVDGWVHTAIYAAPLSPAAHVAVKELDKSIAVNWRAAQRLVTMLEPLLKASDTGHAILPDDPMVGAAYHGGYGASKAAQRALWQSWQAESAQIGPKVSLHAPAPMATAVRARFHPGENRDTLADIRTEAEKLVALLQ</sequence>
<accession>A0A2C9CT59</accession>
<dbReference type="PANTHER" id="PTHR44196:SF4">
    <property type="entry name" value="SHORT CHAIN DEHYDROGENASE"/>
    <property type="match status" value="1"/>
</dbReference>
<evidence type="ECO:0000256" key="2">
    <source>
        <dbReference type="ARBA" id="ARBA00023002"/>
    </source>
</evidence>
<reference evidence="4" key="1">
    <citation type="submission" date="2017-09" db="EMBL/GenBank/DDBJ databases">
        <authorList>
            <person name="Varghese N."/>
            <person name="Submissions S."/>
        </authorList>
    </citation>
    <scope>NUCLEOTIDE SEQUENCE [LARGE SCALE GENOMIC DNA]</scope>
    <source>
        <strain evidence="4">C7</strain>
    </source>
</reference>
<dbReference type="Proteomes" id="UP000220034">
    <property type="component" value="Unassembled WGS sequence"/>
</dbReference>
<evidence type="ECO:0000313" key="3">
    <source>
        <dbReference type="EMBL" id="SOH94447.1"/>
    </source>
</evidence>
<evidence type="ECO:0000256" key="1">
    <source>
        <dbReference type="ARBA" id="ARBA00006484"/>
    </source>
</evidence>
<organism evidence="3 4">
    <name type="scientific">Pontivivens marinum</name>
    <dbReference type="NCBI Taxonomy" id="1690039"/>
    <lineage>
        <taxon>Bacteria</taxon>
        <taxon>Pseudomonadati</taxon>
        <taxon>Pseudomonadota</taxon>
        <taxon>Alphaproteobacteria</taxon>
        <taxon>Rhodobacterales</taxon>
        <taxon>Paracoccaceae</taxon>
        <taxon>Pontivivens</taxon>
    </lineage>
</organism>
<dbReference type="InterPro" id="IPR002347">
    <property type="entry name" value="SDR_fam"/>
</dbReference>
<dbReference type="SUPFAM" id="SSF51735">
    <property type="entry name" value="NAD(P)-binding Rossmann-fold domains"/>
    <property type="match status" value="1"/>
</dbReference>
<keyword evidence="4" id="KW-1185">Reference proteome</keyword>
<dbReference type="RefSeq" id="WP_097930068.1">
    <property type="nucleotide sequence ID" value="NZ_OCTN01000004.1"/>
</dbReference>
<dbReference type="EMBL" id="OCTN01000004">
    <property type="protein sequence ID" value="SOH94447.1"/>
    <property type="molecule type" value="Genomic_DNA"/>
</dbReference>
<dbReference type="AlphaFoldDB" id="A0A2C9CT59"/>
<dbReference type="InterPro" id="IPR036291">
    <property type="entry name" value="NAD(P)-bd_dom_sf"/>
</dbReference>
<dbReference type="Gene3D" id="3.40.50.720">
    <property type="entry name" value="NAD(P)-binding Rossmann-like Domain"/>
    <property type="match status" value="1"/>
</dbReference>
<dbReference type="OrthoDB" id="9790785at2"/>
<gene>
    <name evidence="3" type="ORF">SAMN06273572_104146</name>
</gene>
<proteinExistence type="inferred from homology"/>
<keyword evidence="2" id="KW-0560">Oxidoreductase</keyword>
<dbReference type="Pfam" id="PF00106">
    <property type="entry name" value="adh_short"/>
    <property type="match status" value="1"/>
</dbReference>
<comment type="similarity">
    <text evidence="1">Belongs to the short-chain dehydrogenases/reductases (SDR) family.</text>
</comment>
<evidence type="ECO:0000313" key="4">
    <source>
        <dbReference type="Proteomes" id="UP000220034"/>
    </source>
</evidence>
<dbReference type="PANTHER" id="PTHR44196">
    <property type="entry name" value="DEHYDROGENASE/REDUCTASE SDR FAMILY MEMBER 7B"/>
    <property type="match status" value="1"/>
</dbReference>
<protein>
    <submittedName>
        <fullName evidence="3">Short-chain dehydrogenase</fullName>
    </submittedName>
</protein>
<dbReference type="CDD" id="cd05233">
    <property type="entry name" value="SDR_c"/>
    <property type="match status" value="1"/>
</dbReference>
<name>A0A2C9CT59_9RHOB</name>
<dbReference type="GO" id="GO:0016491">
    <property type="term" value="F:oxidoreductase activity"/>
    <property type="evidence" value="ECO:0007669"/>
    <property type="project" value="UniProtKB-KW"/>
</dbReference>
<dbReference type="PRINTS" id="PR00081">
    <property type="entry name" value="GDHRDH"/>
</dbReference>
<dbReference type="GO" id="GO:0016020">
    <property type="term" value="C:membrane"/>
    <property type="evidence" value="ECO:0007669"/>
    <property type="project" value="TreeGrafter"/>
</dbReference>